<protein>
    <recommendedName>
        <fullName evidence="1">Mur ligase C-terminal domain-containing protein</fullName>
    </recommendedName>
</protein>
<dbReference type="InterPro" id="IPR004101">
    <property type="entry name" value="Mur_ligase_C"/>
</dbReference>
<dbReference type="Gene3D" id="3.90.190.20">
    <property type="entry name" value="Mur ligase, C-terminal domain"/>
    <property type="match status" value="1"/>
</dbReference>
<gene>
    <name evidence="2" type="ORF">S06H3_14328</name>
</gene>
<sequence length="96" mass="11060">EVIGTYSDYIVITTDNPKSEDPMEIAQEIERGVKKTDKDYIIITDRVKAIKHALEKAEERDIVLIAGKGPENEQIYHNRVIHHNDEEVVKYILTGR</sequence>
<reference evidence="2" key="1">
    <citation type="journal article" date="2014" name="Front. Microbiol.">
        <title>High frequency of phylogenetically diverse reductive dehalogenase-homologous genes in deep subseafloor sedimentary metagenomes.</title>
        <authorList>
            <person name="Kawai M."/>
            <person name="Futagami T."/>
            <person name="Toyoda A."/>
            <person name="Takaki Y."/>
            <person name="Nishi S."/>
            <person name="Hori S."/>
            <person name="Arai W."/>
            <person name="Tsubouchi T."/>
            <person name="Morono Y."/>
            <person name="Uchiyama I."/>
            <person name="Ito T."/>
            <person name="Fujiyama A."/>
            <person name="Inagaki F."/>
            <person name="Takami H."/>
        </authorList>
    </citation>
    <scope>NUCLEOTIDE SEQUENCE</scope>
    <source>
        <strain evidence="2">Expedition CK06-06</strain>
    </source>
</reference>
<dbReference type="GO" id="GO:0016881">
    <property type="term" value="F:acid-amino acid ligase activity"/>
    <property type="evidence" value="ECO:0007669"/>
    <property type="project" value="InterPro"/>
</dbReference>
<dbReference type="EMBL" id="BARV01007006">
    <property type="protein sequence ID" value="GAI18195.1"/>
    <property type="molecule type" value="Genomic_DNA"/>
</dbReference>
<accession>X1MU10</accession>
<evidence type="ECO:0000313" key="2">
    <source>
        <dbReference type="EMBL" id="GAI18195.1"/>
    </source>
</evidence>
<dbReference type="AlphaFoldDB" id="X1MU10"/>
<name>X1MU10_9ZZZZ</name>
<organism evidence="2">
    <name type="scientific">marine sediment metagenome</name>
    <dbReference type="NCBI Taxonomy" id="412755"/>
    <lineage>
        <taxon>unclassified sequences</taxon>
        <taxon>metagenomes</taxon>
        <taxon>ecological metagenomes</taxon>
    </lineage>
</organism>
<dbReference type="PANTHER" id="PTHR23135">
    <property type="entry name" value="MUR LIGASE FAMILY MEMBER"/>
    <property type="match status" value="1"/>
</dbReference>
<proteinExistence type="predicted"/>
<feature type="domain" description="Mur ligase C-terminal" evidence="1">
    <location>
        <begin position="7"/>
        <end position="69"/>
    </location>
</feature>
<evidence type="ECO:0000259" key="1">
    <source>
        <dbReference type="Pfam" id="PF02875"/>
    </source>
</evidence>
<feature type="non-terminal residue" evidence="2">
    <location>
        <position position="1"/>
    </location>
</feature>
<dbReference type="InterPro" id="IPR036615">
    <property type="entry name" value="Mur_ligase_C_dom_sf"/>
</dbReference>
<dbReference type="Pfam" id="PF02875">
    <property type="entry name" value="Mur_ligase_C"/>
    <property type="match status" value="1"/>
</dbReference>
<comment type="caution">
    <text evidence="2">The sequence shown here is derived from an EMBL/GenBank/DDBJ whole genome shotgun (WGS) entry which is preliminary data.</text>
</comment>
<dbReference type="SUPFAM" id="SSF53244">
    <property type="entry name" value="MurD-like peptide ligases, peptide-binding domain"/>
    <property type="match status" value="1"/>
</dbReference>
<dbReference type="PANTHER" id="PTHR23135:SF4">
    <property type="entry name" value="UDP-N-ACETYLMURAMOYL-L-ALANYL-D-GLUTAMATE--2,6-DIAMINOPIMELATE LIGASE MURE HOMOLOG, CHLOROPLASTIC"/>
    <property type="match status" value="1"/>
</dbReference>